<keyword evidence="8" id="KW-1185">Reference proteome</keyword>
<dbReference type="PANTHER" id="PTHR36985">
    <property type="entry name" value="TRANSLOCATION AND ASSEMBLY MODULE SUBUNIT TAMB"/>
    <property type="match status" value="1"/>
</dbReference>
<gene>
    <name evidence="7" type="ORF">SAMN04487892_3145</name>
</gene>
<evidence type="ECO:0000259" key="6">
    <source>
        <dbReference type="Pfam" id="PF04357"/>
    </source>
</evidence>
<evidence type="ECO:0000256" key="2">
    <source>
        <dbReference type="ARBA" id="ARBA00022692"/>
    </source>
</evidence>
<dbReference type="Pfam" id="PF04357">
    <property type="entry name" value="TamB"/>
    <property type="match status" value="1"/>
</dbReference>
<keyword evidence="2" id="KW-0812">Transmembrane</keyword>
<name>A0A1H2YP32_9FLAO</name>
<dbReference type="InterPro" id="IPR008023">
    <property type="entry name" value="DUF748"/>
</dbReference>
<dbReference type="OrthoDB" id="680700at2"/>
<evidence type="ECO:0000313" key="8">
    <source>
        <dbReference type="Proteomes" id="UP000199592"/>
    </source>
</evidence>
<reference evidence="8" key="1">
    <citation type="submission" date="2016-10" db="EMBL/GenBank/DDBJ databases">
        <authorList>
            <person name="Varghese N."/>
            <person name="Submissions S."/>
        </authorList>
    </citation>
    <scope>NUCLEOTIDE SEQUENCE [LARGE SCALE GENOMIC DNA]</scope>
    <source>
        <strain evidence="8">DSM 25030</strain>
    </source>
</reference>
<dbReference type="Pfam" id="PF05359">
    <property type="entry name" value="DUF748"/>
    <property type="match status" value="1"/>
</dbReference>
<evidence type="ECO:0000256" key="3">
    <source>
        <dbReference type="ARBA" id="ARBA00022989"/>
    </source>
</evidence>
<keyword evidence="4" id="KW-0472">Membrane</keyword>
<feature type="domain" description="Translocation and assembly module TamB C-terminal" evidence="6">
    <location>
        <begin position="1007"/>
        <end position="1435"/>
    </location>
</feature>
<dbReference type="GO" id="GO:0009306">
    <property type="term" value="P:protein secretion"/>
    <property type="evidence" value="ECO:0007669"/>
    <property type="project" value="InterPro"/>
</dbReference>
<proteinExistence type="predicted"/>
<evidence type="ECO:0000256" key="1">
    <source>
        <dbReference type="ARBA" id="ARBA00004167"/>
    </source>
</evidence>
<comment type="subcellular location">
    <subcellularLocation>
        <location evidence="1">Membrane</location>
        <topology evidence="1">Single-pass membrane protein</topology>
    </subcellularLocation>
</comment>
<evidence type="ECO:0000313" key="7">
    <source>
        <dbReference type="EMBL" id="SDX06956.1"/>
    </source>
</evidence>
<keyword evidence="3" id="KW-1133">Transmembrane helix</keyword>
<evidence type="ECO:0000256" key="4">
    <source>
        <dbReference type="ARBA" id="ARBA00023136"/>
    </source>
</evidence>
<dbReference type="Proteomes" id="UP000199592">
    <property type="component" value="Unassembled WGS sequence"/>
</dbReference>
<accession>A0A1H2YP32</accession>
<sequence length="1485" mass="166212">MRLLLTILIIMVLGSLVLSMPVVQTSLAKYATDSINEEFGTNINIDRVSLSLFNLNAGIKGVYVEDYKKDTLFYIHKLTTSILNLRNMANNKMEFGDIEVDGLIFNLKTYEGETQTNLDVFVDKLDDGKPRDPGTPPFYLASDDIQINNGRFRLIDENLEAPETLNFSEIDVQASNFQILGPEVSLKIENLSTLAKRGIRLEKLSTEFKYTKEQMRFDSLLIDTEQSELKGNLVFNYQREDLAQFIDKVNIDATFTESTVALNEINAFYNEFGADKIVNFTGDFSGVLNQLQVDNLFLFTDNTGIRGDFRFDNMFSDYAPFVVRGDIDNLTSSYYQLRGLLPEILGRNIPESVKKLGQFTVRGDAEVTESSINVTVNLNTAVGDSFVDFQMTNIQEIEDASYIGFISLIDFNLGEFINNKSLGYASMDMNVEGKGFVAESLNTEVSGEVYKLDYNNYEYNKIKVSGILRDQLFDGTLLCNDDNFRFDFQGLADFADQRNKFNFVAAVDYADLKALNIINDSISIFKGHIDMDIEGNTIDNMAGQLQFSNTTYQNINDTYFFEDFTVTSTYANDTVRTIEINSPDIITGYMSGYFKVDELGRLVQNSIGSIYTNYEPFQISEGQYVDFNFRIYNKIIDVFVPEITFDPNTFIRGSIKADQRDFKLTFKSPSIAAFENIFDNIEVVIDNKNPLFNTFVSVEDMSTVFYDIKDFSLINTTLKDTLFFRTEFKGGSEYDDSYNLNFYHTFNDNNESVIGLKKSDMSFKGNTWVLNKDGNSKNKVIFDSSLDSIRIEDVVMDNGNNEQIRLRGQLADSTYKDLDLQFKLVSLEKITPSIDSLKMNGEVDGFLNILQKDGNYLPTSSLKIQNFSVNNMHLGDLELGIFGNNDLTEFGVSTWLNDNGKELLNVNGKVTNYNDVQELDLSADLKDFDLEPFRPLGEDIISNIRGKATGSVQISGNVGNPSINGLLNLNNAGIGIPYLNVDYDFAPMSKVRLFDQTFYFERIGLSDVAEGTTAVLDGTISHTGFDDWQFGLDIDTQNDRFMILNTEYDEENLYYGTGFMRGTGSIYGSVDALNISVVAATAKGTSLKIPLSDVTSVGDYSFINFIEKDKANSFDDERVIEEYQGLEMDFDLDITPDAEVEIVVDQDTGSSLKGTGAGLMLMEINTNGKFNMYGEFAVVTGEYQFKYGGIIDKRFSVRPGGTILWEGDPLAAQLNLEAVYQLNANPAPLLDNAGYTGRVPTEVVVRLDGELESPNVNFDIDFPGTTSVVQSELEYRLQDPTVKERNAFFLLAQGTFVNDQTGINQQAVTGNLIQSASGLFNQILSGNNDKLNLGLSYEQGYTDPNADIATEDRIGVTVSTQISDRILVNGRVGVPVGGSGVSETVVAGDVEVQVLLNEEGTLSAKIFNRENQIQQFLAERQGYTQGVGLSYQVDFDTFRELIRKVFKPNAEEPEPEPQNTTTEIMGRDSLIRFSPKPANLPNPKR</sequence>
<feature type="region of interest" description="Disordered" evidence="5">
    <location>
        <begin position="1447"/>
        <end position="1485"/>
    </location>
</feature>
<dbReference type="STRING" id="1073328.SAMN05216294_3118"/>
<dbReference type="GO" id="GO:0005886">
    <property type="term" value="C:plasma membrane"/>
    <property type="evidence" value="ECO:0007669"/>
    <property type="project" value="InterPro"/>
</dbReference>
<evidence type="ECO:0000256" key="5">
    <source>
        <dbReference type="SAM" id="MobiDB-lite"/>
    </source>
</evidence>
<organism evidence="7 8">
    <name type="scientific">Flagellimonas zhangzhouensis</name>
    <dbReference type="NCBI Taxonomy" id="1073328"/>
    <lineage>
        <taxon>Bacteria</taxon>
        <taxon>Pseudomonadati</taxon>
        <taxon>Bacteroidota</taxon>
        <taxon>Flavobacteriia</taxon>
        <taxon>Flavobacteriales</taxon>
        <taxon>Flavobacteriaceae</taxon>
        <taxon>Flagellimonas</taxon>
    </lineage>
</organism>
<dbReference type="EMBL" id="FNMY01000006">
    <property type="protein sequence ID" value="SDX06956.1"/>
    <property type="molecule type" value="Genomic_DNA"/>
</dbReference>
<dbReference type="InterPro" id="IPR007452">
    <property type="entry name" value="TamB_C"/>
</dbReference>
<protein>
    <recommendedName>
        <fullName evidence="6">Translocation and assembly module TamB C-terminal domain-containing protein</fullName>
    </recommendedName>
</protein>
<dbReference type="PANTHER" id="PTHR36985:SF1">
    <property type="entry name" value="TRANSLOCATION AND ASSEMBLY MODULE SUBUNIT TAMB"/>
    <property type="match status" value="1"/>
</dbReference>